<dbReference type="RefSeq" id="WP_092899936.1">
    <property type="nucleotide sequence ID" value="NZ_CAXBKE010000018.1"/>
</dbReference>
<keyword evidence="4" id="KW-0378">Hydrolase</keyword>
<dbReference type="InterPro" id="IPR045121">
    <property type="entry name" value="CoAse"/>
</dbReference>
<proteinExistence type="predicted"/>
<dbReference type="PANTHER" id="PTHR12992:SF11">
    <property type="entry name" value="MITOCHONDRIAL COENZYME A DIPHOSPHATASE NUDT8"/>
    <property type="match status" value="1"/>
</dbReference>
<keyword evidence="9" id="KW-1185">Reference proteome</keyword>
<evidence type="ECO:0000256" key="6">
    <source>
        <dbReference type="ARBA" id="ARBA00023211"/>
    </source>
</evidence>
<protein>
    <submittedName>
        <fullName evidence="8">NUDIX domain-containing protein</fullName>
    </submittedName>
</protein>
<organism evidence="8 9">
    <name type="scientific">Algoriphagus aquimarinus</name>
    <dbReference type="NCBI Taxonomy" id="237018"/>
    <lineage>
        <taxon>Bacteria</taxon>
        <taxon>Pseudomonadati</taxon>
        <taxon>Bacteroidota</taxon>
        <taxon>Cytophagia</taxon>
        <taxon>Cytophagales</taxon>
        <taxon>Cyclobacteriaceae</taxon>
        <taxon>Algoriphagus</taxon>
    </lineage>
</organism>
<keyword evidence="3" id="KW-0479">Metal-binding</keyword>
<evidence type="ECO:0000256" key="2">
    <source>
        <dbReference type="ARBA" id="ARBA00001946"/>
    </source>
</evidence>
<dbReference type="OrthoDB" id="9802805at2"/>
<gene>
    <name evidence="8" type="ORF">SAMN04489723_11718</name>
</gene>
<dbReference type="SUPFAM" id="SSF55811">
    <property type="entry name" value="Nudix"/>
    <property type="match status" value="1"/>
</dbReference>
<dbReference type="PROSITE" id="PS51462">
    <property type="entry name" value="NUDIX"/>
    <property type="match status" value="1"/>
</dbReference>
<dbReference type="STRING" id="237018.SAMN04489723_11718"/>
<dbReference type="GO" id="GO:0010945">
    <property type="term" value="F:coenzyme A diphosphatase activity"/>
    <property type="evidence" value="ECO:0007669"/>
    <property type="project" value="InterPro"/>
</dbReference>
<dbReference type="Pfam" id="PF00293">
    <property type="entry name" value="NUDIX"/>
    <property type="match status" value="1"/>
</dbReference>
<comment type="cofactor">
    <cofactor evidence="2">
        <name>Mg(2+)</name>
        <dbReference type="ChEBI" id="CHEBI:18420"/>
    </cofactor>
</comment>
<dbReference type="Proteomes" id="UP000198790">
    <property type="component" value="Unassembled WGS sequence"/>
</dbReference>
<dbReference type="EMBL" id="FOKK01000017">
    <property type="protein sequence ID" value="SFB53241.1"/>
    <property type="molecule type" value="Genomic_DNA"/>
</dbReference>
<dbReference type="InterPro" id="IPR000086">
    <property type="entry name" value="NUDIX_hydrolase_dom"/>
</dbReference>
<evidence type="ECO:0000256" key="4">
    <source>
        <dbReference type="ARBA" id="ARBA00022801"/>
    </source>
</evidence>
<dbReference type="PANTHER" id="PTHR12992">
    <property type="entry name" value="NUDIX HYDROLASE"/>
    <property type="match status" value="1"/>
</dbReference>
<accession>A0A1I1BSH5</accession>
<name>A0A1I1BSH5_9BACT</name>
<evidence type="ECO:0000313" key="9">
    <source>
        <dbReference type="Proteomes" id="UP000198790"/>
    </source>
</evidence>
<reference evidence="8 9" key="1">
    <citation type="submission" date="2016-10" db="EMBL/GenBank/DDBJ databases">
        <authorList>
            <person name="de Groot N.N."/>
        </authorList>
    </citation>
    <scope>NUCLEOTIDE SEQUENCE [LARGE SCALE GENOMIC DNA]</scope>
    <source>
        <strain evidence="8 9">DSM 23399</strain>
    </source>
</reference>
<comment type="cofactor">
    <cofactor evidence="1">
        <name>Mn(2+)</name>
        <dbReference type="ChEBI" id="CHEBI:29035"/>
    </cofactor>
</comment>
<keyword evidence="6" id="KW-0464">Manganese</keyword>
<dbReference type="AlphaFoldDB" id="A0A1I1BSH5"/>
<sequence length="212" mass="24009">MDFESVLNLLENGMKHPLPGKEAQLSMSPNPVDMRRFDPKLPDNHRKGAVLILLYPYKNKAFFPLIKRPVYQGVHSGQIAFPGGKMEEEDGDEVDTALREAWEEVGILPEQVKLIGRMSDLFIPTSNFLVSPVLGYSEVVPDFVPEEKEVARIIQAAVSTLYEPSIRKQKILEFSNNFRLDTPYFEVDQEMVWGATAMILSELLQILENGKS</sequence>
<evidence type="ECO:0000256" key="5">
    <source>
        <dbReference type="ARBA" id="ARBA00022842"/>
    </source>
</evidence>
<evidence type="ECO:0000313" key="8">
    <source>
        <dbReference type="EMBL" id="SFB53241.1"/>
    </source>
</evidence>
<feature type="domain" description="Nudix hydrolase" evidence="7">
    <location>
        <begin position="45"/>
        <end position="179"/>
    </location>
</feature>
<dbReference type="Gene3D" id="3.90.79.10">
    <property type="entry name" value="Nucleoside Triphosphate Pyrophosphohydrolase"/>
    <property type="match status" value="1"/>
</dbReference>
<dbReference type="CDD" id="cd03426">
    <property type="entry name" value="NUDIX_CoAse_Nudt7"/>
    <property type="match status" value="1"/>
</dbReference>
<keyword evidence="5" id="KW-0460">Magnesium</keyword>
<evidence type="ECO:0000259" key="7">
    <source>
        <dbReference type="PROSITE" id="PS51462"/>
    </source>
</evidence>
<dbReference type="GO" id="GO:0046872">
    <property type="term" value="F:metal ion binding"/>
    <property type="evidence" value="ECO:0007669"/>
    <property type="project" value="UniProtKB-KW"/>
</dbReference>
<evidence type="ECO:0000256" key="1">
    <source>
        <dbReference type="ARBA" id="ARBA00001936"/>
    </source>
</evidence>
<evidence type="ECO:0000256" key="3">
    <source>
        <dbReference type="ARBA" id="ARBA00022723"/>
    </source>
</evidence>
<dbReference type="InterPro" id="IPR015797">
    <property type="entry name" value="NUDIX_hydrolase-like_dom_sf"/>
</dbReference>